<comment type="caution">
    <text evidence="3">The sequence shown here is derived from an EMBL/GenBank/DDBJ whole genome shotgun (WGS) entry which is preliminary data.</text>
</comment>
<evidence type="ECO:0000313" key="4">
    <source>
        <dbReference type="Proteomes" id="UP001287356"/>
    </source>
</evidence>
<keyword evidence="2" id="KW-1133">Transmembrane helix</keyword>
<keyword evidence="4" id="KW-1185">Reference proteome</keyword>
<dbReference type="Proteomes" id="UP001287356">
    <property type="component" value="Unassembled WGS sequence"/>
</dbReference>
<feature type="transmembrane region" description="Helical" evidence="2">
    <location>
        <begin position="199"/>
        <end position="217"/>
    </location>
</feature>
<keyword evidence="2" id="KW-0472">Membrane</keyword>
<feature type="transmembrane region" description="Helical" evidence="2">
    <location>
        <begin position="312"/>
        <end position="330"/>
    </location>
</feature>
<dbReference type="EMBL" id="JAULSN010000003">
    <property type="protein sequence ID" value="KAK3376399.1"/>
    <property type="molecule type" value="Genomic_DNA"/>
</dbReference>
<feature type="region of interest" description="Disordered" evidence="1">
    <location>
        <begin position="110"/>
        <end position="130"/>
    </location>
</feature>
<protein>
    <submittedName>
        <fullName evidence="3">Pogo transposable element</fullName>
    </submittedName>
</protein>
<feature type="transmembrane region" description="Helical" evidence="2">
    <location>
        <begin position="21"/>
        <end position="41"/>
    </location>
</feature>
<keyword evidence="2" id="KW-0812">Transmembrane</keyword>
<sequence>MSMDTCPASPPGYFYRGDCKLLCRSAEWFDVIIFFLGNYVAHIPTVVSRPGQSLAGNILFPILALLFPGTGIAKAMGAIESRAIFAPTKLQMAARAGALYMVAPVKALKRRPARPRSSQDAGEDGNGSGGMPRFLSTTMHGVCRLPKGYCFIPLGKGARFANDPEDDPASVGKRLLSGLTSAFRPQRTDRPAIACDYNVIKIIVAIVQLAFALVTLYRTRGDQITMYGYAAFGLTVAQYAWMSLLNLIGSLVCPNYPSIFVVESQTLKDLRARIEAAGETASYPLSGTVGELTGPAEEKILRKFDMTSRSDFAVASVFGPYVGTVPIAIIGGLSKFSLGGSTLYQRVWTMMWLVFGFLIGPFMILDYGVCIRLREVSI</sequence>
<evidence type="ECO:0000313" key="3">
    <source>
        <dbReference type="EMBL" id="KAK3376399.1"/>
    </source>
</evidence>
<reference evidence="3" key="2">
    <citation type="submission" date="2023-06" db="EMBL/GenBank/DDBJ databases">
        <authorList>
            <consortium name="Lawrence Berkeley National Laboratory"/>
            <person name="Haridas S."/>
            <person name="Hensen N."/>
            <person name="Bonometti L."/>
            <person name="Westerberg I."/>
            <person name="Brannstrom I.O."/>
            <person name="Guillou S."/>
            <person name="Cros-Aarteil S."/>
            <person name="Calhoun S."/>
            <person name="Kuo A."/>
            <person name="Mondo S."/>
            <person name="Pangilinan J."/>
            <person name="Riley R."/>
            <person name="Labutti K."/>
            <person name="Andreopoulos B."/>
            <person name="Lipzen A."/>
            <person name="Chen C."/>
            <person name="Yanf M."/>
            <person name="Daum C."/>
            <person name="Ng V."/>
            <person name="Clum A."/>
            <person name="Steindorff A."/>
            <person name="Ohm R."/>
            <person name="Martin F."/>
            <person name="Silar P."/>
            <person name="Natvig D."/>
            <person name="Lalanne C."/>
            <person name="Gautier V."/>
            <person name="Ament-Velasquez S.L."/>
            <person name="Kruys A."/>
            <person name="Hutchinson M.I."/>
            <person name="Powell A.J."/>
            <person name="Barry K."/>
            <person name="Miller A.N."/>
            <person name="Grigoriev I.V."/>
            <person name="Debuchy R."/>
            <person name="Gladieux P."/>
            <person name="Thoren M.H."/>
            <person name="Johannesson H."/>
        </authorList>
    </citation>
    <scope>NUCLEOTIDE SEQUENCE</scope>
    <source>
        <strain evidence="3">CBS 958.72</strain>
    </source>
</reference>
<gene>
    <name evidence="3" type="ORF">B0T24DRAFT_648349</name>
</gene>
<feature type="transmembrane region" description="Helical" evidence="2">
    <location>
        <begin position="350"/>
        <end position="369"/>
    </location>
</feature>
<proteinExistence type="predicted"/>
<name>A0AAE0KH33_9PEZI</name>
<accession>A0AAE0KH33</accession>
<evidence type="ECO:0000256" key="2">
    <source>
        <dbReference type="SAM" id="Phobius"/>
    </source>
</evidence>
<dbReference type="AlphaFoldDB" id="A0AAE0KH33"/>
<evidence type="ECO:0000256" key="1">
    <source>
        <dbReference type="SAM" id="MobiDB-lite"/>
    </source>
</evidence>
<feature type="transmembrane region" description="Helical" evidence="2">
    <location>
        <begin position="53"/>
        <end position="73"/>
    </location>
</feature>
<reference evidence="3" key="1">
    <citation type="journal article" date="2023" name="Mol. Phylogenet. Evol.">
        <title>Genome-scale phylogeny and comparative genomics of the fungal order Sordariales.</title>
        <authorList>
            <person name="Hensen N."/>
            <person name="Bonometti L."/>
            <person name="Westerberg I."/>
            <person name="Brannstrom I.O."/>
            <person name="Guillou S."/>
            <person name="Cros-Aarteil S."/>
            <person name="Calhoun S."/>
            <person name="Haridas S."/>
            <person name="Kuo A."/>
            <person name="Mondo S."/>
            <person name="Pangilinan J."/>
            <person name="Riley R."/>
            <person name="LaButti K."/>
            <person name="Andreopoulos B."/>
            <person name="Lipzen A."/>
            <person name="Chen C."/>
            <person name="Yan M."/>
            <person name="Daum C."/>
            <person name="Ng V."/>
            <person name="Clum A."/>
            <person name="Steindorff A."/>
            <person name="Ohm R.A."/>
            <person name="Martin F."/>
            <person name="Silar P."/>
            <person name="Natvig D.O."/>
            <person name="Lalanne C."/>
            <person name="Gautier V."/>
            <person name="Ament-Velasquez S.L."/>
            <person name="Kruys A."/>
            <person name="Hutchinson M.I."/>
            <person name="Powell A.J."/>
            <person name="Barry K."/>
            <person name="Miller A.N."/>
            <person name="Grigoriev I.V."/>
            <person name="Debuchy R."/>
            <person name="Gladieux P."/>
            <person name="Hiltunen Thoren M."/>
            <person name="Johannesson H."/>
        </authorList>
    </citation>
    <scope>NUCLEOTIDE SEQUENCE</scope>
    <source>
        <strain evidence="3">CBS 958.72</strain>
    </source>
</reference>
<organism evidence="3 4">
    <name type="scientific">Lasiosphaeria ovina</name>
    <dbReference type="NCBI Taxonomy" id="92902"/>
    <lineage>
        <taxon>Eukaryota</taxon>
        <taxon>Fungi</taxon>
        <taxon>Dikarya</taxon>
        <taxon>Ascomycota</taxon>
        <taxon>Pezizomycotina</taxon>
        <taxon>Sordariomycetes</taxon>
        <taxon>Sordariomycetidae</taxon>
        <taxon>Sordariales</taxon>
        <taxon>Lasiosphaeriaceae</taxon>
        <taxon>Lasiosphaeria</taxon>
    </lineage>
</organism>